<keyword evidence="3 11" id="KW-0812">Transmembrane</keyword>
<evidence type="ECO:0000256" key="1">
    <source>
        <dbReference type="ARBA" id="ARBA00004141"/>
    </source>
</evidence>
<evidence type="ECO:0000256" key="11">
    <source>
        <dbReference type="SAM" id="Phobius"/>
    </source>
</evidence>
<feature type="transmembrane region" description="Helical" evidence="11">
    <location>
        <begin position="696"/>
        <end position="726"/>
    </location>
</feature>
<feature type="transmembrane region" description="Helical" evidence="11">
    <location>
        <begin position="738"/>
        <end position="757"/>
    </location>
</feature>
<sequence>MGLLQGLLQARKLLLVICVPLLLLPLPTIYPTSEAACAYVLLVTAVYWVSEAVPLGAAALVPAFLYPFFGVLRSSEVAAEYFKNTTLLLVGVICVAAAVEKWNLHKRIALRMVLMAGAKPGMLGYTLDQELDSARDQLETRTQAGTESTSVALRPFLQLVDAETVCGYEFHRGMLHANRPYSPQTAAVSSTAACSTPITPTLRRLLLCLMCCTTMLSMWLSNTSTTAMVMPIVEAVLQELINAEEEQLVVGTSSPEEAELMGTVRWSSAPLCSPALLPGFLASLHGNTPQPGVHALVFISLLYPCQVLKHYCKTLGSVCIYTPTVPSDQRGGEGIIYRTSDPVLGPWTSTYRVYYCLSFHFLCFSTTIGLDVNNRQTSVELIFVNEDTPTADFTSLMQNKEKSGVLIPSSKNQEPNRKKYRSHHDQMICKCLSLSISYAATIGGLTTIIGTSTSLIFLEYFNNQYPAAEVVNFGTWFLFSFPISLLMLVVSWFWMHWLFLGCNFKETCSLSKKKKTKREELSEKRIREEYEKLGDISVGGLDRSFQKPREKAKFPVLKAALRAFFDSYPEMVTAFFFILMTVLWFTREPGFVPGWDSFFEKKGYRTDATVSVFLGFLLFLIPAKKPCFGKKRDGASQEPTQGIEPIITWKDFQKTMPWEIVILVGGGYALASGSKSSGLSTWIGHQMLSLSSLPPWAITLLACVLVSIVTEFVSNPATITILLPILCTLSETLHINPLYTLVPVTMSISFAVMLPVGNPPNAIVFSYGHCQIKDMLTASDFENASISLTPQSFHNLNDGKETHAKDQRTWEKEGEEPRELPRGGEHRLEPQVQSRAPPTRDPERTRRPILGGSTHQELEHVVGREGEKGVKGASACSRTPPQREGGTRRQVPVYAPPHPLHARKRLAVPQRPLTVIAGSSASLVLEPRPL</sequence>
<dbReference type="AlphaFoldDB" id="A0A8J6KS96"/>
<evidence type="ECO:0000313" key="13">
    <source>
        <dbReference type="Proteomes" id="UP000710432"/>
    </source>
</evidence>
<comment type="caution">
    <text evidence="12">The sequence shown here is derived from an EMBL/GenBank/DDBJ whole genome shotgun (WGS) entry which is preliminary data.</text>
</comment>
<keyword evidence="9" id="KW-0739">Sodium transport</keyword>
<dbReference type="PANTHER" id="PTHR10283:SF63">
    <property type="entry name" value="SOLUTE CARRIER FAMILY 13 MEMBER 4"/>
    <property type="match status" value="1"/>
</dbReference>
<dbReference type="InterPro" id="IPR001898">
    <property type="entry name" value="SLC13A/DASS"/>
</dbReference>
<dbReference type="GO" id="GO:0005886">
    <property type="term" value="C:plasma membrane"/>
    <property type="evidence" value="ECO:0007669"/>
    <property type="project" value="TreeGrafter"/>
</dbReference>
<evidence type="ECO:0000256" key="5">
    <source>
        <dbReference type="ARBA" id="ARBA00022989"/>
    </source>
</evidence>
<feature type="transmembrane region" description="Helical" evidence="11">
    <location>
        <begin position="476"/>
        <end position="495"/>
    </location>
</feature>
<proteinExistence type="inferred from homology"/>
<comment type="subcellular location">
    <subcellularLocation>
        <location evidence="1">Membrane</location>
        <topology evidence="1">Multi-pass membrane protein</topology>
    </subcellularLocation>
</comment>
<keyword evidence="5 11" id="KW-1133">Transmembrane helix</keyword>
<keyword evidence="4" id="KW-0813">Transport</keyword>
<evidence type="ECO:0000256" key="7">
    <source>
        <dbReference type="ARBA" id="ARBA00023065"/>
    </source>
</evidence>
<feature type="transmembrane region" description="Helical" evidence="11">
    <location>
        <begin position="568"/>
        <end position="586"/>
    </location>
</feature>
<reference evidence="12" key="1">
    <citation type="submission" date="2020-03" db="EMBL/GenBank/DDBJ databases">
        <title>Studies in the Genomics of Life Span.</title>
        <authorList>
            <person name="Glass D."/>
        </authorList>
    </citation>
    <scope>NUCLEOTIDE SEQUENCE</scope>
    <source>
        <strain evidence="12">LTLLF</strain>
        <tissue evidence="12">Muscle</tissue>
    </source>
</reference>
<evidence type="ECO:0000256" key="10">
    <source>
        <dbReference type="SAM" id="MobiDB-lite"/>
    </source>
</evidence>
<evidence type="ECO:0000256" key="2">
    <source>
        <dbReference type="ARBA" id="ARBA00006772"/>
    </source>
</evidence>
<feature type="transmembrane region" description="Helical" evidence="11">
    <location>
        <begin position="660"/>
        <end position="684"/>
    </location>
</feature>
<evidence type="ECO:0000256" key="3">
    <source>
        <dbReference type="ARBA" id="ARBA00022692"/>
    </source>
</evidence>
<keyword evidence="7" id="KW-0406">Ion transport</keyword>
<evidence type="ECO:0000256" key="8">
    <source>
        <dbReference type="ARBA" id="ARBA00023136"/>
    </source>
</evidence>
<dbReference type="Pfam" id="PF00939">
    <property type="entry name" value="Na_sulph_symp"/>
    <property type="match status" value="2"/>
</dbReference>
<feature type="compositionally biased region" description="Basic and acidic residues" evidence="10">
    <location>
        <begin position="856"/>
        <end position="870"/>
    </location>
</feature>
<feature type="transmembrane region" description="Helical" evidence="11">
    <location>
        <begin position="606"/>
        <end position="623"/>
    </location>
</feature>
<dbReference type="GO" id="GO:0015370">
    <property type="term" value="F:solute:sodium symporter activity"/>
    <property type="evidence" value="ECO:0007669"/>
    <property type="project" value="UniProtKB-ARBA"/>
</dbReference>
<organism evidence="12 13">
    <name type="scientific">Microtus ochrogaster</name>
    <name type="common">Prairie vole</name>
    <dbReference type="NCBI Taxonomy" id="79684"/>
    <lineage>
        <taxon>Eukaryota</taxon>
        <taxon>Metazoa</taxon>
        <taxon>Chordata</taxon>
        <taxon>Craniata</taxon>
        <taxon>Vertebrata</taxon>
        <taxon>Euteleostomi</taxon>
        <taxon>Mammalia</taxon>
        <taxon>Eutheria</taxon>
        <taxon>Euarchontoglires</taxon>
        <taxon>Glires</taxon>
        <taxon>Rodentia</taxon>
        <taxon>Myomorpha</taxon>
        <taxon>Muroidea</taxon>
        <taxon>Cricetidae</taxon>
        <taxon>Arvicolinae</taxon>
        <taxon>Microtus</taxon>
    </lineage>
</organism>
<protein>
    <submittedName>
        <fullName evidence="12">Solute carrier family 13 member 4</fullName>
    </submittedName>
</protein>
<feature type="transmembrane region" description="Helical" evidence="11">
    <location>
        <begin position="427"/>
        <end position="456"/>
    </location>
</feature>
<evidence type="ECO:0000313" key="12">
    <source>
        <dbReference type="EMBL" id="KAH0510160.1"/>
    </source>
</evidence>
<keyword evidence="8 11" id="KW-0472">Membrane</keyword>
<name>A0A8J6KS96_MICOH</name>
<feature type="transmembrane region" description="Helical" evidence="11">
    <location>
        <begin position="45"/>
        <end position="69"/>
    </location>
</feature>
<accession>A0A8J6KS96</accession>
<evidence type="ECO:0000256" key="4">
    <source>
        <dbReference type="ARBA" id="ARBA00022847"/>
    </source>
</evidence>
<keyword evidence="6" id="KW-0915">Sodium</keyword>
<dbReference type="Proteomes" id="UP000710432">
    <property type="component" value="Unassembled WGS sequence"/>
</dbReference>
<feature type="compositionally biased region" description="Basic and acidic residues" evidence="10">
    <location>
        <begin position="797"/>
        <end position="829"/>
    </location>
</feature>
<keyword evidence="4" id="KW-0769">Symport</keyword>
<dbReference type="PANTHER" id="PTHR10283">
    <property type="entry name" value="SOLUTE CARRIER FAMILY 13 MEMBER"/>
    <property type="match status" value="1"/>
</dbReference>
<evidence type="ECO:0000256" key="6">
    <source>
        <dbReference type="ARBA" id="ARBA00023053"/>
    </source>
</evidence>
<gene>
    <name evidence="12" type="ORF">LTLLF_155520</name>
</gene>
<evidence type="ECO:0000256" key="9">
    <source>
        <dbReference type="ARBA" id="ARBA00023201"/>
    </source>
</evidence>
<feature type="region of interest" description="Disordered" evidence="10">
    <location>
        <begin position="791"/>
        <end position="900"/>
    </location>
</feature>
<comment type="similarity">
    <text evidence="2">Belongs to the SLC13A/DASS transporter (TC 2.A.47) family. NADC subfamily.</text>
</comment>
<dbReference type="EMBL" id="JAATJU010022600">
    <property type="protein sequence ID" value="KAH0510160.1"/>
    <property type="molecule type" value="Genomic_DNA"/>
</dbReference>